<evidence type="ECO:0000313" key="2">
    <source>
        <dbReference type="EMBL" id="KAG8363509.1"/>
    </source>
</evidence>
<organism evidence="2 3">
    <name type="scientific">Buddleja alternifolia</name>
    <dbReference type="NCBI Taxonomy" id="168488"/>
    <lineage>
        <taxon>Eukaryota</taxon>
        <taxon>Viridiplantae</taxon>
        <taxon>Streptophyta</taxon>
        <taxon>Embryophyta</taxon>
        <taxon>Tracheophyta</taxon>
        <taxon>Spermatophyta</taxon>
        <taxon>Magnoliopsida</taxon>
        <taxon>eudicotyledons</taxon>
        <taxon>Gunneridae</taxon>
        <taxon>Pentapetalae</taxon>
        <taxon>asterids</taxon>
        <taxon>lamiids</taxon>
        <taxon>Lamiales</taxon>
        <taxon>Scrophulariaceae</taxon>
        <taxon>Buddlejeae</taxon>
        <taxon>Buddleja</taxon>
    </lineage>
</organism>
<proteinExistence type="predicted"/>
<gene>
    <name evidence="2" type="ORF">BUALT_Bualt19G0029700</name>
</gene>
<accession>A0AAV6W1F1</accession>
<name>A0AAV6W1F1_9LAMI</name>
<comment type="caution">
    <text evidence="2">The sequence shown here is derived from an EMBL/GenBank/DDBJ whole genome shotgun (WGS) entry which is preliminary data.</text>
</comment>
<dbReference type="Proteomes" id="UP000826271">
    <property type="component" value="Unassembled WGS sequence"/>
</dbReference>
<evidence type="ECO:0000313" key="3">
    <source>
        <dbReference type="Proteomes" id="UP000826271"/>
    </source>
</evidence>
<reference evidence="2" key="1">
    <citation type="submission" date="2019-10" db="EMBL/GenBank/DDBJ databases">
        <authorList>
            <person name="Zhang R."/>
            <person name="Pan Y."/>
            <person name="Wang J."/>
            <person name="Ma R."/>
            <person name="Yu S."/>
        </authorList>
    </citation>
    <scope>NUCLEOTIDE SEQUENCE</scope>
    <source>
        <strain evidence="2">LA-IB0</strain>
        <tissue evidence="2">Leaf</tissue>
    </source>
</reference>
<protein>
    <submittedName>
        <fullName evidence="2">Uncharacterized protein</fullName>
    </submittedName>
</protein>
<sequence>MFSGSVATGACSRSSTMDPIDSDDEEEKDVGYMGGSSQANVESHFSMNLSDTPTPSICPSRLAGAISKQTKSTRCSIIDNALDVWTSVNNAKVRKMNNYAAHSIESCMDIL</sequence>
<keyword evidence="3" id="KW-1185">Reference proteome</keyword>
<evidence type="ECO:0000256" key="1">
    <source>
        <dbReference type="SAM" id="MobiDB-lite"/>
    </source>
</evidence>
<feature type="region of interest" description="Disordered" evidence="1">
    <location>
        <begin position="1"/>
        <end position="37"/>
    </location>
</feature>
<dbReference type="EMBL" id="WHWC01000019">
    <property type="protein sequence ID" value="KAG8363509.1"/>
    <property type="molecule type" value="Genomic_DNA"/>
</dbReference>
<dbReference type="AlphaFoldDB" id="A0AAV6W1F1"/>